<dbReference type="Pfam" id="PF13414">
    <property type="entry name" value="TPR_11"/>
    <property type="match status" value="1"/>
</dbReference>
<sequence length="324" mass="35513">MSTLRSDSPLVKQIVRSFLHFLSSVELTPEVDVEAVIVASQCLGDAFGVDIQTSGNTIEPDLVQLFKQSGEDGAARELPSIPHSEPVNHKPPNPTEGIAGPSQLPKNASSTCDAAAAGMEDRLFEQFKEGLESAGYFDGLSGDTSEFEEFLKRSKTAFSETLQKVWKPGISEQIILAEAFKAQGNTSMANSHFVEAIDLYTMAISLCGDNAVYYSNRAAAHTQVGKYEAAIADSNKAIQLDPNYSKAYSRLGLAYYTQGKYQEAIEKGFQKAHQLDPNSKSIQENLLVAQKKLEEEHVRSRQSNPEPSEQQPYVQSNNETEPMP</sequence>
<protein>
    <recommendedName>
        <fullName evidence="7">SGTA homodimerisation domain-containing protein</fullName>
    </recommendedName>
</protein>
<keyword evidence="6" id="KW-1185">Reference proteome</keyword>
<keyword evidence="1" id="KW-0677">Repeat</keyword>
<dbReference type="SUPFAM" id="SSF48452">
    <property type="entry name" value="TPR-like"/>
    <property type="match status" value="1"/>
</dbReference>
<dbReference type="OrthoDB" id="2423701at2759"/>
<dbReference type="GO" id="GO:0006620">
    <property type="term" value="P:post-translational protein targeting to endoplasmic reticulum membrane"/>
    <property type="evidence" value="ECO:0007669"/>
    <property type="project" value="TreeGrafter"/>
</dbReference>
<dbReference type="Proteomes" id="UP000886520">
    <property type="component" value="Chromosome 22"/>
</dbReference>
<evidence type="ECO:0000256" key="1">
    <source>
        <dbReference type="ARBA" id="ARBA00022737"/>
    </source>
</evidence>
<dbReference type="AlphaFoldDB" id="A0A9D4Z692"/>
<dbReference type="InterPro" id="IPR047150">
    <property type="entry name" value="SGT"/>
</dbReference>
<feature type="repeat" description="TPR" evidence="3">
    <location>
        <begin position="245"/>
        <end position="279"/>
    </location>
</feature>
<evidence type="ECO:0000256" key="4">
    <source>
        <dbReference type="SAM" id="MobiDB-lite"/>
    </source>
</evidence>
<feature type="region of interest" description="Disordered" evidence="4">
    <location>
        <begin position="73"/>
        <end position="111"/>
    </location>
</feature>
<proteinExistence type="predicted"/>
<keyword evidence="2 3" id="KW-0802">TPR repeat</keyword>
<dbReference type="PANTHER" id="PTHR45831:SF2">
    <property type="entry name" value="LD24721P"/>
    <property type="match status" value="1"/>
</dbReference>
<dbReference type="Gene3D" id="1.25.40.10">
    <property type="entry name" value="Tetratricopeptide repeat domain"/>
    <property type="match status" value="1"/>
</dbReference>
<reference evidence="5" key="1">
    <citation type="submission" date="2021-01" db="EMBL/GenBank/DDBJ databases">
        <title>Adiantum capillus-veneris genome.</title>
        <authorList>
            <person name="Fang Y."/>
            <person name="Liao Q."/>
        </authorList>
    </citation>
    <scope>NUCLEOTIDE SEQUENCE</scope>
    <source>
        <strain evidence="5">H3</strain>
        <tissue evidence="5">Leaf</tissue>
    </source>
</reference>
<dbReference type="PROSITE" id="PS50005">
    <property type="entry name" value="TPR"/>
    <property type="match status" value="2"/>
</dbReference>
<evidence type="ECO:0000256" key="2">
    <source>
        <dbReference type="ARBA" id="ARBA00022803"/>
    </source>
</evidence>
<feature type="region of interest" description="Disordered" evidence="4">
    <location>
        <begin position="291"/>
        <end position="324"/>
    </location>
</feature>
<dbReference type="PANTHER" id="PTHR45831">
    <property type="entry name" value="LD24721P"/>
    <property type="match status" value="1"/>
</dbReference>
<feature type="repeat" description="TPR" evidence="3">
    <location>
        <begin position="211"/>
        <end position="244"/>
    </location>
</feature>
<feature type="compositionally biased region" description="Polar residues" evidence="4">
    <location>
        <begin position="301"/>
        <end position="324"/>
    </location>
</feature>
<organism evidence="5 6">
    <name type="scientific">Adiantum capillus-veneris</name>
    <name type="common">Maidenhair fern</name>
    <dbReference type="NCBI Taxonomy" id="13818"/>
    <lineage>
        <taxon>Eukaryota</taxon>
        <taxon>Viridiplantae</taxon>
        <taxon>Streptophyta</taxon>
        <taxon>Embryophyta</taxon>
        <taxon>Tracheophyta</taxon>
        <taxon>Polypodiopsida</taxon>
        <taxon>Polypodiidae</taxon>
        <taxon>Polypodiales</taxon>
        <taxon>Pteridineae</taxon>
        <taxon>Pteridaceae</taxon>
        <taxon>Vittarioideae</taxon>
        <taxon>Adiantum</taxon>
    </lineage>
</organism>
<dbReference type="Gene3D" id="1.20.5.420">
    <property type="entry name" value="Immunoglobulin FC, subunit C"/>
    <property type="match status" value="1"/>
</dbReference>
<evidence type="ECO:0000313" key="6">
    <source>
        <dbReference type="Proteomes" id="UP000886520"/>
    </source>
</evidence>
<accession>A0A9D4Z692</accession>
<dbReference type="SMART" id="SM00028">
    <property type="entry name" value="TPR"/>
    <property type="match status" value="3"/>
</dbReference>
<dbReference type="EMBL" id="JABFUD020000022">
    <property type="protein sequence ID" value="KAI5062152.1"/>
    <property type="molecule type" value="Genomic_DNA"/>
</dbReference>
<evidence type="ECO:0000256" key="3">
    <source>
        <dbReference type="PROSITE-ProRule" id="PRU00339"/>
    </source>
</evidence>
<dbReference type="GO" id="GO:0060090">
    <property type="term" value="F:molecular adaptor activity"/>
    <property type="evidence" value="ECO:0007669"/>
    <property type="project" value="TreeGrafter"/>
</dbReference>
<dbReference type="InterPro" id="IPR019734">
    <property type="entry name" value="TPR_rpt"/>
</dbReference>
<evidence type="ECO:0000313" key="5">
    <source>
        <dbReference type="EMBL" id="KAI5062152.1"/>
    </source>
</evidence>
<dbReference type="GO" id="GO:0072380">
    <property type="term" value="C:TRC complex"/>
    <property type="evidence" value="ECO:0007669"/>
    <property type="project" value="TreeGrafter"/>
</dbReference>
<name>A0A9D4Z692_ADICA</name>
<comment type="caution">
    <text evidence="5">The sequence shown here is derived from an EMBL/GenBank/DDBJ whole genome shotgun (WGS) entry which is preliminary data.</text>
</comment>
<gene>
    <name evidence="5" type="ORF">GOP47_0022691</name>
</gene>
<dbReference type="GO" id="GO:0016020">
    <property type="term" value="C:membrane"/>
    <property type="evidence" value="ECO:0007669"/>
    <property type="project" value="TreeGrafter"/>
</dbReference>
<dbReference type="InterPro" id="IPR011990">
    <property type="entry name" value="TPR-like_helical_dom_sf"/>
</dbReference>
<evidence type="ECO:0008006" key="7">
    <source>
        <dbReference type="Google" id="ProtNLM"/>
    </source>
</evidence>